<comment type="caution">
    <text evidence="7">The sequence shown here is derived from an EMBL/GenBank/DDBJ whole genome shotgun (WGS) entry which is preliminary data.</text>
</comment>
<name>A0ABR7XNS2_9SPHI</name>
<sequence>MIDVLFTKNYARLCLYATSILGDPDSAEDVVQTVFLKIINSSDNRIKVEDITVPYLYRSVKNSCLHLIRKNAYHLKYLEEKVENESEEAYDEKIIKAELTVLLLNLLEDLPEGCSRILRMSYIDGLKNSEIAEQLHISINTVKSQKMRGIKLLKERVSTNFLIALLFFLKNL</sequence>
<dbReference type="InterPro" id="IPR014284">
    <property type="entry name" value="RNA_pol_sigma-70_dom"/>
</dbReference>
<protein>
    <submittedName>
        <fullName evidence="7">Sigma-70 family RNA polymerase sigma factor</fullName>
    </submittedName>
</protein>
<dbReference type="Pfam" id="PF04542">
    <property type="entry name" value="Sigma70_r2"/>
    <property type="match status" value="1"/>
</dbReference>
<dbReference type="InterPro" id="IPR013249">
    <property type="entry name" value="RNA_pol_sigma70_r4_t2"/>
</dbReference>
<keyword evidence="4" id="KW-0804">Transcription</keyword>
<dbReference type="SUPFAM" id="SSF88946">
    <property type="entry name" value="Sigma2 domain of RNA polymerase sigma factors"/>
    <property type="match status" value="1"/>
</dbReference>
<comment type="similarity">
    <text evidence="1">Belongs to the sigma-70 factor family. ECF subfamily.</text>
</comment>
<dbReference type="EMBL" id="JACNYL010000001">
    <property type="protein sequence ID" value="MBD1420823.1"/>
    <property type="molecule type" value="Genomic_DNA"/>
</dbReference>
<dbReference type="InterPro" id="IPR007627">
    <property type="entry name" value="RNA_pol_sigma70_r2"/>
</dbReference>
<dbReference type="NCBIfam" id="TIGR02937">
    <property type="entry name" value="sigma70-ECF"/>
    <property type="match status" value="1"/>
</dbReference>
<dbReference type="Gene3D" id="1.10.10.10">
    <property type="entry name" value="Winged helix-like DNA-binding domain superfamily/Winged helix DNA-binding domain"/>
    <property type="match status" value="1"/>
</dbReference>
<dbReference type="SUPFAM" id="SSF88659">
    <property type="entry name" value="Sigma3 and sigma4 domains of RNA polymerase sigma factors"/>
    <property type="match status" value="1"/>
</dbReference>
<evidence type="ECO:0000313" key="7">
    <source>
        <dbReference type="EMBL" id="MBD1420823.1"/>
    </source>
</evidence>
<dbReference type="PANTHER" id="PTHR43133:SF46">
    <property type="entry name" value="RNA POLYMERASE SIGMA-70 FACTOR ECF SUBFAMILY"/>
    <property type="match status" value="1"/>
</dbReference>
<keyword evidence="3" id="KW-0731">Sigma factor</keyword>
<evidence type="ECO:0000256" key="3">
    <source>
        <dbReference type="ARBA" id="ARBA00023082"/>
    </source>
</evidence>
<dbReference type="PANTHER" id="PTHR43133">
    <property type="entry name" value="RNA POLYMERASE ECF-TYPE SIGMA FACTO"/>
    <property type="match status" value="1"/>
</dbReference>
<gene>
    <name evidence="7" type="ORF">H8B21_04470</name>
</gene>
<evidence type="ECO:0000256" key="2">
    <source>
        <dbReference type="ARBA" id="ARBA00023015"/>
    </source>
</evidence>
<dbReference type="InterPro" id="IPR013324">
    <property type="entry name" value="RNA_pol_sigma_r3/r4-like"/>
</dbReference>
<dbReference type="InterPro" id="IPR013325">
    <property type="entry name" value="RNA_pol_sigma_r2"/>
</dbReference>
<feature type="domain" description="RNA polymerase sigma factor 70 region 4 type 2" evidence="6">
    <location>
        <begin position="102"/>
        <end position="153"/>
    </location>
</feature>
<dbReference type="InterPro" id="IPR039425">
    <property type="entry name" value="RNA_pol_sigma-70-like"/>
</dbReference>
<dbReference type="Proteomes" id="UP000651112">
    <property type="component" value="Unassembled WGS sequence"/>
</dbReference>
<evidence type="ECO:0000259" key="5">
    <source>
        <dbReference type="Pfam" id="PF04542"/>
    </source>
</evidence>
<evidence type="ECO:0000256" key="1">
    <source>
        <dbReference type="ARBA" id="ARBA00010641"/>
    </source>
</evidence>
<dbReference type="Gene3D" id="1.10.1740.10">
    <property type="match status" value="1"/>
</dbReference>
<organism evidence="7 8">
    <name type="scientific">Sphingobacterium chuzhouense</name>
    <dbReference type="NCBI Taxonomy" id="1742264"/>
    <lineage>
        <taxon>Bacteria</taxon>
        <taxon>Pseudomonadati</taxon>
        <taxon>Bacteroidota</taxon>
        <taxon>Sphingobacteriia</taxon>
        <taxon>Sphingobacteriales</taxon>
        <taxon>Sphingobacteriaceae</taxon>
        <taxon>Sphingobacterium</taxon>
    </lineage>
</organism>
<feature type="domain" description="RNA polymerase sigma-70 region 2" evidence="5">
    <location>
        <begin position="5"/>
        <end position="72"/>
    </location>
</feature>
<evidence type="ECO:0000256" key="4">
    <source>
        <dbReference type="ARBA" id="ARBA00023163"/>
    </source>
</evidence>
<proteinExistence type="inferred from homology"/>
<evidence type="ECO:0000259" key="6">
    <source>
        <dbReference type="Pfam" id="PF08281"/>
    </source>
</evidence>
<keyword evidence="2" id="KW-0805">Transcription regulation</keyword>
<dbReference type="InterPro" id="IPR036388">
    <property type="entry name" value="WH-like_DNA-bd_sf"/>
</dbReference>
<reference evidence="7 8" key="1">
    <citation type="submission" date="2020-08" db="EMBL/GenBank/DDBJ databases">
        <title>Sphingobacterium sp. DN00404 isolated from aquaculture water.</title>
        <authorList>
            <person name="Zhang M."/>
        </authorList>
    </citation>
    <scope>NUCLEOTIDE SEQUENCE [LARGE SCALE GENOMIC DNA]</scope>
    <source>
        <strain evidence="7 8">KCTC 42746</strain>
    </source>
</reference>
<keyword evidence="8" id="KW-1185">Reference proteome</keyword>
<dbReference type="Pfam" id="PF08281">
    <property type="entry name" value="Sigma70_r4_2"/>
    <property type="match status" value="1"/>
</dbReference>
<accession>A0ABR7XNS2</accession>
<dbReference type="RefSeq" id="WP_190312562.1">
    <property type="nucleotide sequence ID" value="NZ_JACNYL010000001.1"/>
</dbReference>
<evidence type="ECO:0000313" key="8">
    <source>
        <dbReference type="Proteomes" id="UP000651112"/>
    </source>
</evidence>